<dbReference type="SUPFAM" id="SSF56801">
    <property type="entry name" value="Acetyl-CoA synthetase-like"/>
    <property type="match status" value="1"/>
</dbReference>
<accession>A0A7T7CCE3</accession>
<dbReference type="InterPro" id="IPR042099">
    <property type="entry name" value="ANL_N_sf"/>
</dbReference>
<protein>
    <submittedName>
        <fullName evidence="5">Long-chain-fatty-acid--CoA ligase</fullName>
    </submittedName>
</protein>
<keyword evidence="2 5" id="KW-0436">Ligase</keyword>
<dbReference type="Proteomes" id="UP000595823">
    <property type="component" value="Chromosome"/>
</dbReference>
<dbReference type="Gene3D" id="3.30.300.30">
    <property type="match status" value="1"/>
</dbReference>
<dbReference type="AlphaFoldDB" id="A0A7T7CCE3"/>
<evidence type="ECO:0000259" key="4">
    <source>
        <dbReference type="Pfam" id="PF13193"/>
    </source>
</evidence>
<evidence type="ECO:0000313" key="6">
    <source>
        <dbReference type="Proteomes" id="UP000595823"/>
    </source>
</evidence>
<dbReference type="InterPro" id="IPR050237">
    <property type="entry name" value="ATP-dep_AMP-bd_enzyme"/>
</dbReference>
<dbReference type="Gene3D" id="3.40.50.12780">
    <property type="entry name" value="N-terminal domain of ligase-like"/>
    <property type="match status" value="1"/>
</dbReference>
<evidence type="ECO:0000256" key="2">
    <source>
        <dbReference type="ARBA" id="ARBA00022598"/>
    </source>
</evidence>
<keyword evidence="6" id="KW-1185">Reference proteome</keyword>
<dbReference type="EMBL" id="CP054705">
    <property type="protein sequence ID" value="QQK76835.1"/>
    <property type="molecule type" value="Genomic_DNA"/>
</dbReference>
<dbReference type="NCBIfam" id="NF004837">
    <property type="entry name" value="PRK06187.1"/>
    <property type="match status" value="1"/>
</dbReference>
<gene>
    <name evidence="5" type="ORF">HUG15_15535</name>
</gene>
<dbReference type="PANTHER" id="PTHR43767">
    <property type="entry name" value="LONG-CHAIN-FATTY-ACID--COA LIGASE"/>
    <property type="match status" value="1"/>
</dbReference>
<dbReference type="CDD" id="cd17631">
    <property type="entry name" value="FACL_FadD13-like"/>
    <property type="match status" value="1"/>
</dbReference>
<dbReference type="GO" id="GO:0016878">
    <property type="term" value="F:acid-thiol ligase activity"/>
    <property type="evidence" value="ECO:0007669"/>
    <property type="project" value="UniProtKB-ARBA"/>
</dbReference>
<dbReference type="FunFam" id="3.30.300.30:FF:000008">
    <property type="entry name" value="2,3-dihydroxybenzoate-AMP ligase"/>
    <property type="match status" value="1"/>
</dbReference>
<dbReference type="InterPro" id="IPR045851">
    <property type="entry name" value="AMP-bd_C_sf"/>
</dbReference>
<dbReference type="RefSeq" id="WP_200123962.1">
    <property type="nucleotide sequence ID" value="NZ_CP054705.1"/>
</dbReference>
<name>A0A7T7CCE3_9BACI</name>
<feature type="domain" description="AMP-dependent synthetase/ligase" evidence="3">
    <location>
        <begin position="9"/>
        <end position="369"/>
    </location>
</feature>
<evidence type="ECO:0000313" key="5">
    <source>
        <dbReference type="EMBL" id="QQK76835.1"/>
    </source>
</evidence>
<comment type="similarity">
    <text evidence="1">Belongs to the ATP-dependent AMP-binding enzyme family.</text>
</comment>
<dbReference type="InterPro" id="IPR020845">
    <property type="entry name" value="AMP-binding_CS"/>
</dbReference>
<sequence>MNLISVFVQNVRRHPEKMALIYNDRTYTYWELNQRINRFANGLTQLGVHKGDKVALMMKNSDDFVIAFYGAAKLGAVLVPINFRLIGNEVQYILEQSDTVTVVCDEEFEKIINEASASISGIRDVVSVPTAKLDKHLSFENVFHASDEEPNVRIDEDDDFEILYTSGTTGLPKGALFDHKRILYISQGVTGLMGLHANETHLHVAPLFHSAQLNLFLLQGLYVGATHVILRDFDPTTVLEMIEKHRITFFFGIPTMYSYLLQVPNADEYELDSIKLCGYGAAPMAPDVVRQSMKLFNTNQFYNLCGLTEGGPSGIGLMPEDHKDHIGKSGRYPMLFVETKVANENGSEAADGVVGELLLRGDPIMKEYYKKPEATATTIVDGWLHTGDLTVRDQEGYITLVDRSKDMIISGGENVYTVEVENVLYGHAKILEAGVVGTPDPTWGEVVTAVVAPKPGETITLAELEEFCRDEMAAFKIPRKLQVVEELPRNASGKLQKYKMREALKET</sequence>
<dbReference type="InterPro" id="IPR000873">
    <property type="entry name" value="AMP-dep_synth/lig_dom"/>
</dbReference>
<proteinExistence type="inferred from homology"/>
<dbReference type="PROSITE" id="PS00455">
    <property type="entry name" value="AMP_BINDING"/>
    <property type="match status" value="1"/>
</dbReference>
<dbReference type="Pfam" id="PF00501">
    <property type="entry name" value="AMP-binding"/>
    <property type="match status" value="1"/>
</dbReference>
<reference evidence="5 6" key="1">
    <citation type="submission" date="2020-06" db="EMBL/GenBank/DDBJ databases">
        <title>Genomic analysis of Salicibibacter sp. NKC5-3.</title>
        <authorList>
            <person name="Oh Y.J."/>
        </authorList>
    </citation>
    <scope>NUCLEOTIDE SEQUENCE [LARGE SCALE GENOMIC DNA]</scope>
    <source>
        <strain evidence="5 6">NKC5-3</strain>
    </source>
</reference>
<dbReference type="Pfam" id="PF13193">
    <property type="entry name" value="AMP-binding_C"/>
    <property type="match status" value="1"/>
</dbReference>
<dbReference type="InterPro" id="IPR025110">
    <property type="entry name" value="AMP-bd_C"/>
</dbReference>
<evidence type="ECO:0000259" key="3">
    <source>
        <dbReference type="Pfam" id="PF00501"/>
    </source>
</evidence>
<feature type="domain" description="AMP-binding enzyme C-terminal" evidence="4">
    <location>
        <begin position="419"/>
        <end position="494"/>
    </location>
</feature>
<dbReference type="KEGG" id="scia:HUG15_15535"/>
<organism evidence="5 6">
    <name type="scientific">Salicibibacter cibarius</name>
    <dbReference type="NCBI Taxonomy" id="2743000"/>
    <lineage>
        <taxon>Bacteria</taxon>
        <taxon>Bacillati</taxon>
        <taxon>Bacillota</taxon>
        <taxon>Bacilli</taxon>
        <taxon>Bacillales</taxon>
        <taxon>Bacillaceae</taxon>
        <taxon>Salicibibacter</taxon>
    </lineage>
</organism>
<dbReference type="PANTHER" id="PTHR43767:SF1">
    <property type="entry name" value="NONRIBOSOMAL PEPTIDE SYNTHASE PES1 (EUROFUNG)-RELATED"/>
    <property type="match status" value="1"/>
</dbReference>
<evidence type="ECO:0000256" key="1">
    <source>
        <dbReference type="ARBA" id="ARBA00006432"/>
    </source>
</evidence>